<dbReference type="InterPro" id="IPR052061">
    <property type="entry name" value="PTE-AB_protein"/>
</dbReference>
<accession>A0A8H5UVN4</accession>
<dbReference type="Gene3D" id="3.10.129.10">
    <property type="entry name" value="Hotdog Thioesterase"/>
    <property type="match status" value="1"/>
</dbReference>
<evidence type="ECO:0000313" key="3">
    <source>
        <dbReference type="Proteomes" id="UP000546213"/>
    </source>
</evidence>
<dbReference type="OrthoDB" id="506431at2759"/>
<comment type="caution">
    <text evidence="2">The sequence shown here is derived from an EMBL/GenBank/DDBJ whole genome shotgun (WGS) entry which is preliminary data.</text>
</comment>
<reference evidence="2 3" key="1">
    <citation type="submission" date="2020-05" db="EMBL/GenBank/DDBJ databases">
        <title>Identification and distribution of gene clusters putatively required for synthesis of sphingolipid metabolism inhibitors in phylogenetically diverse species of the filamentous fungus Fusarium.</title>
        <authorList>
            <person name="Kim H.-S."/>
            <person name="Busman M."/>
            <person name="Brown D.W."/>
            <person name="Divon H."/>
            <person name="Uhlig S."/>
            <person name="Proctor R.H."/>
        </authorList>
    </citation>
    <scope>NUCLEOTIDE SEQUENCE [LARGE SCALE GENOMIC DNA]</scope>
    <source>
        <strain evidence="2 3">NRRL 36939</strain>
    </source>
</reference>
<feature type="domain" description="Thioesterase" evidence="1">
    <location>
        <begin position="168"/>
        <end position="251"/>
    </location>
</feature>
<evidence type="ECO:0000259" key="1">
    <source>
        <dbReference type="Pfam" id="PF03061"/>
    </source>
</evidence>
<dbReference type="PANTHER" id="PTHR47260:SF3">
    <property type="entry name" value="THIOESTERASE FAMILY PROTEIN (AFU_ORTHOLOGUE AFUA_7G03960)"/>
    <property type="match status" value="1"/>
</dbReference>
<name>A0A8H5UVN4_9HYPO</name>
<organism evidence="2 3">
    <name type="scientific">Fusarium pseudocircinatum</name>
    <dbReference type="NCBI Taxonomy" id="56676"/>
    <lineage>
        <taxon>Eukaryota</taxon>
        <taxon>Fungi</taxon>
        <taxon>Dikarya</taxon>
        <taxon>Ascomycota</taxon>
        <taxon>Pezizomycotina</taxon>
        <taxon>Sordariomycetes</taxon>
        <taxon>Hypocreomycetidae</taxon>
        <taxon>Hypocreales</taxon>
        <taxon>Nectriaceae</taxon>
        <taxon>Fusarium</taxon>
        <taxon>Fusarium fujikuroi species complex</taxon>
    </lineage>
</organism>
<dbReference type="Proteomes" id="UP000546213">
    <property type="component" value="Unassembled WGS sequence"/>
</dbReference>
<proteinExistence type="predicted"/>
<dbReference type="InterPro" id="IPR006683">
    <property type="entry name" value="Thioestr_dom"/>
</dbReference>
<dbReference type="InterPro" id="IPR029069">
    <property type="entry name" value="HotDog_dom_sf"/>
</dbReference>
<evidence type="ECO:0000313" key="2">
    <source>
        <dbReference type="EMBL" id="KAF5599090.1"/>
    </source>
</evidence>
<dbReference type="Pfam" id="PF03061">
    <property type="entry name" value="4HBT"/>
    <property type="match status" value="1"/>
</dbReference>
<dbReference type="SUPFAM" id="SSF54637">
    <property type="entry name" value="Thioesterase/thiol ester dehydrase-isomerase"/>
    <property type="match status" value="1"/>
</dbReference>
<keyword evidence="3" id="KW-1185">Reference proteome</keyword>
<dbReference type="AlphaFoldDB" id="A0A8H5UVN4"/>
<dbReference type="CDD" id="cd03443">
    <property type="entry name" value="PaaI_thioesterase"/>
    <property type="match status" value="1"/>
</dbReference>
<dbReference type="PANTHER" id="PTHR47260">
    <property type="entry name" value="UPF0644 PROTEIN PB2B4.06"/>
    <property type="match status" value="1"/>
</dbReference>
<protein>
    <submittedName>
        <fullName evidence="2">Thioesterase superfamily</fullName>
    </submittedName>
</protein>
<gene>
    <name evidence="2" type="ORF">FPCIR_2486</name>
</gene>
<dbReference type="EMBL" id="JAAOAS010000054">
    <property type="protein sequence ID" value="KAF5599090.1"/>
    <property type="molecule type" value="Genomic_DNA"/>
</dbReference>
<sequence>MHTKAHSREPGRPAGSLIAYPETRLGKYRANILSLGIKSWWVHTFHRRVQTGDQDVKLVPLKSTYLQHHPMNNNASDLHHFLKVPWCAEILTAPDINLLHEIQNPLRNVMNRGAFANGILTIPDGVRAQLAYFHQKPQESRLTGASFPELCVMYDIGPGVAGWAGRGHGGFLSYLFDTVAGWLALLNTHHAGRVQGTPQMGEPTTMTARLEVNYRKPMVLGGVFIVTAMIKQLEGKKMYVDVKMENESRQVTLPVVSAPSPVAFMDTTYVSRENIQKRWGKYWPVLLQLHFASLANYVEPPTQQRLSDNTIVNVNT</sequence>